<protein>
    <submittedName>
        <fullName evidence="3">Uncharacterized protein</fullName>
    </submittedName>
</protein>
<keyword evidence="1" id="KW-0175">Coiled coil</keyword>
<evidence type="ECO:0000256" key="2">
    <source>
        <dbReference type="SAM" id="MobiDB-lite"/>
    </source>
</evidence>
<feature type="region of interest" description="Disordered" evidence="2">
    <location>
        <begin position="14"/>
        <end position="61"/>
    </location>
</feature>
<keyword evidence="4" id="KW-1185">Reference proteome</keyword>
<comment type="caution">
    <text evidence="3">The sequence shown here is derived from an EMBL/GenBank/DDBJ whole genome shotgun (WGS) entry which is preliminary data.</text>
</comment>
<name>A0AAN6UHQ3_9PEZI</name>
<evidence type="ECO:0000256" key="1">
    <source>
        <dbReference type="SAM" id="Coils"/>
    </source>
</evidence>
<reference evidence="3" key="1">
    <citation type="journal article" date="2023" name="Mol. Phylogenet. Evol.">
        <title>Genome-scale phylogeny and comparative genomics of the fungal order Sordariales.</title>
        <authorList>
            <person name="Hensen N."/>
            <person name="Bonometti L."/>
            <person name="Westerberg I."/>
            <person name="Brannstrom I.O."/>
            <person name="Guillou S."/>
            <person name="Cros-Aarteil S."/>
            <person name="Calhoun S."/>
            <person name="Haridas S."/>
            <person name="Kuo A."/>
            <person name="Mondo S."/>
            <person name="Pangilinan J."/>
            <person name="Riley R."/>
            <person name="LaButti K."/>
            <person name="Andreopoulos B."/>
            <person name="Lipzen A."/>
            <person name="Chen C."/>
            <person name="Yan M."/>
            <person name="Daum C."/>
            <person name="Ng V."/>
            <person name="Clum A."/>
            <person name="Steindorff A."/>
            <person name="Ohm R.A."/>
            <person name="Martin F."/>
            <person name="Silar P."/>
            <person name="Natvig D.O."/>
            <person name="Lalanne C."/>
            <person name="Gautier V."/>
            <person name="Ament-Velasquez S.L."/>
            <person name="Kruys A."/>
            <person name="Hutchinson M.I."/>
            <person name="Powell A.J."/>
            <person name="Barry K."/>
            <person name="Miller A.N."/>
            <person name="Grigoriev I.V."/>
            <person name="Debuchy R."/>
            <person name="Gladieux P."/>
            <person name="Hiltunen Thoren M."/>
            <person name="Johannesson H."/>
        </authorList>
    </citation>
    <scope>NUCLEOTIDE SEQUENCE</scope>
    <source>
        <strain evidence="3">CBS 123565</strain>
    </source>
</reference>
<gene>
    <name evidence="3" type="ORF">BT67DRAFT_435103</name>
</gene>
<feature type="compositionally biased region" description="Basic residues" evidence="2">
    <location>
        <begin position="131"/>
        <end position="140"/>
    </location>
</feature>
<dbReference type="AlphaFoldDB" id="A0AAN6UHQ3"/>
<proteinExistence type="predicted"/>
<organism evidence="3 4">
    <name type="scientific">Trichocladium antarcticum</name>
    <dbReference type="NCBI Taxonomy" id="1450529"/>
    <lineage>
        <taxon>Eukaryota</taxon>
        <taxon>Fungi</taxon>
        <taxon>Dikarya</taxon>
        <taxon>Ascomycota</taxon>
        <taxon>Pezizomycotina</taxon>
        <taxon>Sordariomycetes</taxon>
        <taxon>Sordariomycetidae</taxon>
        <taxon>Sordariales</taxon>
        <taxon>Chaetomiaceae</taxon>
        <taxon>Trichocladium</taxon>
    </lineage>
</organism>
<evidence type="ECO:0000313" key="4">
    <source>
        <dbReference type="Proteomes" id="UP001304895"/>
    </source>
</evidence>
<feature type="coiled-coil region" evidence="1">
    <location>
        <begin position="162"/>
        <end position="189"/>
    </location>
</feature>
<sequence>MSSSWCCSICTCCGSSSDSSPPRAARPARQSSGVQQRSGSGDTGGTYEMMPSTGAYMSPAAFGGSVLVTPSAPTALSIRSRTSGANNAPKPPSVESNRSHKSFMSDARHSKLSAEVDHHSETLRQIDSGRNPKKQAKRERKAALVAEAQAKGYVKQEWTESMEKLYARYKDGEERLTKAKGKYDKFRKQFDNKGNRMSKDDHKHAADLANYWEKEAERIAGLRQVFFDNYPNAYALPDDPYYKKPIDDRNLSAQAAREELGVHTYK</sequence>
<feature type="compositionally biased region" description="Basic and acidic residues" evidence="2">
    <location>
        <begin position="106"/>
        <end position="124"/>
    </location>
</feature>
<reference evidence="3" key="2">
    <citation type="submission" date="2023-05" db="EMBL/GenBank/DDBJ databases">
        <authorList>
            <consortium name="Lawrence Berkeley National Laboratory"/>
            <person name="Steindorff A."/>
            <person name="Hensen N."/>
            <person name="Bonometti L."/>
            <person name="Westerberg I."/>
            <person name="Brannstrom I.O."/>
            <person name="Guillou S."/>
            <person name="Cros-Aarteil S."/>
            <person name="Calhoun S."/>
            <person name="Haridas S."/>
            <person name="Kuo A."/>
            <person name="Mondo S."/>
            <person name="Pangilinan J."/>
            <person name="Riley R."/>
            <person name="Labutti K."/>
            <person name="Andreopoulos B."/>
            <person name="Lipzen A."/>
            <person name="Chen C."/>
            <person name="Yanf M."/>
            <person name="Daum C."/>
            <person name="Ng V."/>
            <person name="Clum A."/>
            <person name="Ohm R."/>
            <person name="Martin F."/>
            <person name="Silar P."/>
            <person name="Natvig D."/>
            <person name="Lalanne C."/>
            <person name="Gautier V."/>
            <person name="Ament-Velasquez S.L."/>
            <person name="Kruys A."/>
            <person name="Hutchinson M.I."/>
            <person name="Powell A.J."/>
            <person name="Barry K."/>
            <person name="Miller A.N."/>
            <person name="Grigoriev I.V."/>
            <person name="Debuchy R."/>
            <person name="Gladieux P."/>
            <person name="Thoren M.H."/>
            <person name="Johannesson H."/>
        </authorList>
    </citation>
    <scope>NUCLEOTIDE SEQUENCE</scope>
    <source>
        <strain evidence="3">CBS 123565</strain>
    </source>
</reference>
<accession>A0AAN6UHQ3</accession>
<dbReference type="Proteomes" id="UP001304895">
    <property type="component" value="Unassembled WGS sequence"/>
</dbReference>
<feature type="region of interest" description="Disordered" evidence="2">
    <location>
        <begin position="80"/>
        <end position="140"/>
    </location>
</feature>
<evidence type="ECO:0000313" key="3">
    <source>
        <dbReference type="EMBL" id="KAK4133233.1"/>
    </source>
</evidence>
<feature type="compositionally biased region" description="Low complexity" evidence="2">
    <location>
        <begin position="14"/>
        <end position="40"/>
    </location>
</feature>
<dbReference type="EMBL" id="MU853413">
    <property type="protein sequence ID" value="KAK4133233.1"/>
    <property type="molecule type" value="Genomic_DNA"/>
</dbReference>